<dbReference type="InterPro" id="IPR035984">
    <property type="entry name" value="Acyl-CoA-binding_sf"/>
</dbReference>
<evidence type="ECO:0000256" key="3">
    <source>
        <dbReference type="SAM" id="SignalP"/>
    </source>
</evidence>
<dbReference type="SUPFAM" id="SSF47027">
    <property type="entry name" value="Acyl-CoA binding protein"/>
    <property type="match status" value="1"/>
</dbReference>
<evidence type="ECO:0000256" key="1">
    <source>
        <dbReference type="ARBA" id="ARBA00005567"/>
    </source>
</evidence>
<evidence type="ECO:0000313" key="6">
    <source>
        <dbReference type="Proteomes" id="UP000198372"/>
    </source>
</evidence>
<comment type="similarity">
    <text evidence="1">Belongs to the ACBP family.</text>
</comment>
<proteinExistence type="inferred from homology"/>
<dbReference type="PRINTS" id="PR00689">
    <property type="entry name" value="ACOABINDINGP"/>
</dbReference>
<feature type="signal peptide" evidence="3">
    <location>
        <begin position="1"/>
        <end position="29"/>
    </location>
</feature>
<feature type="chain" id="PRO_5013257809" evidence="3">
    <location>
        <begin position="30"/>
        <end position="187"/>
    </location>
</feature>
<dbReference type="Proteomes" id="UP000198372">
    <property type="component" value="Unassembled WGS sequence"/>
</dbReference>
<reference evidence="6" key="1">
    <citation type="submission" date="2016-09" db="EMBL/GenBank/DDBJ databases">
        <authorList>
            <person name="Jeantristanb JTB J.-T."/>
            <person name="Ricardo R."/>
        </authorList>
    </citation>
    <scope>NUCLEOTIDE SEQUENCE [LARGE SCALE GENOMIC DNA]</scope>
</reference>
<dbReference type="InterPro" id="IPR000582">
    <property type="entry name" value="Acyl-CoA-binding_protein"/>
</dbReference>
<sequence>MFSTSTASTASIVTKLLLIFSESVLFASALPSTLAIAVDRVAPASNKIVVARGMSATADCAGSSGPIVCSVPKNITLDDTYRQFMTARELHADLPRGGPFTKGPFDVSTDEALLMYSFIKQGSVGDINVEAPGMFNFEAKYKYMAWKKLEGMPCDDARAQYVQHLLRVLRDANNDLGRKYVAIIEAA</sequence>
<accession>A0A238F503</accession>
<evidence type="ECO:0000259" key="4">
    <source>
        <dbReference type="PROSITE" id="PS51228"/>
    </source>
</evidence>
<dbReference type="Gene3D" id="1.20.80.10">
    <property type="match status" value="1"/>
</dbReference>
<dbReference type="OrthoDB" id="346910at2759"/>
<dbReference type="InterPro" id="IPR014352">
    <property type="entry name" value="FERM/acyl-CoA-bd_prot_sf"/>
</dbReference>
<name>A0A238F503_9BASI</name>
<dbReference type="PROSITE" id="PS51228">
    <property type="entry name" value="ACB_2"/>
    <property type="match status" value="1"/>
</dbReference>
<protein>
    <submittedName>
        <fullName evidence="5">BQ2448_2030 protein</fullName>
    </submittedName>
</protein>
<dbReference type="Pfam" id="PF00887">
    <property type="entry name" value="ACBP"/>
    <property type="match status" value="1"/>
</dbReference>
<dbReference type="STRING" id="269621.A0A238F503"/>
<dbReference type="EMBL" id="FMSP01000004">
    <property type="protein sequence ID" value="SCV69010.1"/>
    <property type="molecule type" value="Genomic_DNA"/>
</dbReference>
<dbReference type="AlphaFoldDB" id="A0A238F503"/>
<dbReference type="GO" id="GO:0006631">
    <property type="term" value="P:fatty acid metabolic process"/>
    <property type="evidence" value="ECO:0007669"/>
    <property type="project" value="TreeGrafter"/>
</dbReference>
<feature type="domain" description="ACB" evidence="4">
    <location>
        <begin position="80"/>
        <end position="174"/>
    </location>
</feature>
<keyword evidence="3" id="KW-0732">Signal</keyword>
<evidence type="ECO:0000256" key="2">
    <source>
        <dbReference type="ARBA" id="ARBA00023121"/>
    </source>
</evidence>
<keyword evidence="2" id="KW-0446">Lipid-binding</keyword>
<organism evidence="5 6">
    <name type="scientific">Microbotryum intermedium</name>
    <dbReference type="NCBI Taxonomy" id="269621"/>
    <lineage>
        <taxon>Eukaryota</taxon>
        <taxon>Fungi</taxon>
        <taxon>Dikarya</taxon>
        <taxon>Basidiomycota</taxon>
        <taxon>Pucciniomycotina</taxon>
        <taxon>Microbotryomycetes</taxon>
        <taxon>Microbotryales</taxon>
        <taxon>Microbotryaceae</taxon>
        <taxon>Microbotryum</taxon>
    </lineage>
</organism>
<dbReference type="PANTHER" id="PTHR23310:SF62">
    <property type="entry name" value="ACYL-COA BINDING PROTEIN 1, ISOFORM A"/>
    <property type="match status" value="1"/>
</dbReference>
<evidence type="ECO:0000313" key="5">
    <source>
        <dbReference type="EMBL" id="SCV69010.1"/>
    </source>
</evidence>
<keyword evidence="6" id="KW-1185">Reference proteome</keyword>
<dbReference type="PANTHER" id="PTHR23310">
    <property type="entry name" value="ACYL-COA-BINDING PROTEIN, ACBP"/>
    <property type="match status" value="1"/>
</dbReference>
<dbReference type="GO" id="GO:0000062">
    <property type="term" value="F:fatty-acyl-CoA binding"/>
    <property type="evidence" value="ECO:0007669"/>
    <property type="project" value="InterPro"/>
</dbReference>
<gene>
    <name evidence="5" type="ORF">BQ2448_2030</name>
</gene>